<comment type="caution">
    <text evidence="2">The sequence shown here is derived from an EMBL/GenBank/DDBJ whole genome shotgun (WGS) entry which is preliminary data.</text>
</comment>
<evidence type="ECO:0000256" key="1">
    <source>
        <dbReference type="SAM" id="SignalP"/>
    </source>
</evidence>
<feature type="signal peptide" evidence="1">
    <location>
        <begin position="1"/>
        <end position="18"/>
    </location>
</feature>
<evidence type="ECO:0000313" key="3">
    <source>
        <dbReference type="Proteomes" id="UP000292345"/>
    </source>
</evidence>
<gene>
    <name evidence="2" type="ORF">C3B51_14345</name>
</gene>
<accession>A0A4Q7E7I2</accession>
<protein>
    <submittedName>
        <fullName evidence="2">Uncharacterized protein</fullName>
    </submittedName>
</protein>
<name>A0A4Q7E7I2_9GAMM</name>
<dbReference type="AlphaFoldDB" id="A0A4Q7E7I2"/>
<reference evidence="2 3" key="1">
    <citation type="submission" date="2018-01" db="EMBL/GenBank/DDBJ databases">
        <title>Co-occurrence of chitin degradation, pigmentation and bioactivity in marine Pseudoalteromonas.</title>
        <authorList>
            <person name="Paulsen S."/>
            <person name="Gram L."/>
            <person name="Machado H."/>
        </authorList>
    </citation>
    <scope>NUCLEOTIDE SEQUENCE [LARGE SCALE GENOMIC DNA]</scope>
    <source>
        <strain evidence="2 3">S1946</strain>
    </source>
</reference>
<sequence length="130" mass="15114">MQLTIILKALCLTFLLLACDSSASKNYGKKVSFFELLPKPSVYEGQVIWIEGYLWLGKEHMGKGKFEQKAYVFYNKEALVHRRFYEAVELEFEGNQSFVEYAKSNTERYVYAVGTFNDMKLSKLNVLKIK</sequence>
<dbReference type="Proteomes" id="UP000292345">
    <property type="component" value="Unassembled WGS sequence"/>
</dbReference>
<feature type="chain" id="PRO_5020517749" evidence="1">
    <location>
        <begin position="19"/>
        <end position="130"/>
    </location>
</feature>
<organism evidence="2 3">
    <name type="scientific">Pseudoalteromonas rubra</name>
    <dbReference type="NCBI Taxonomy" id="43658"/>
    <lineage>
        <taxon>Bacteria</taxon>
        <taxon>Pseudomonadati</taxon>
        <taxon>Pseudomonadota</taxon>
        <taxon>Gammaproteobacteria</taxon>
        <taxon>Alteromonadales</taxon>
        <taxon>Pseudoalteromonadaceae</taxon>
        <taxon>Pseudoalteromonas</taxon>
    </lineage>
</organism>
<dbReference type="RefSeq" id="WP_125717234.1">
    <property type="nucleotide sequence ID" value="NZ_PPUZ01000039.1"/>
</dbReference>
<dbReference type="EMBL" id="PPUZ01000039">
    <property type="protein sequence ID" value="RZM78355.1"/>
    <property type="molecule type" value="Genomic_DNA"/>
</dbReference>
<keyword evidence="1" id="KW-0732">Signal</keyword>
<evidence type="ECO:0000313" key="2">
    <source>
        <dbReference type="EMBL" id="RZM78355.1"/>
    </source>
</evidence>
<proteinExistence type="predicted"/>